<evidence type="ECO:0000256" key="2">
    <source>
        <dbReference type="SAM" id="MobiDB-lite"/>
    </source>
</evidence>
<dbReference type="OrthoDB" id="235102at2"/>
<evidence type="ECO:0000256" key="3">
    <source>
        <dbReference type="SAM" id="Phobius"/>
    </source>
</evidence>
<keyword evidence="1" id="KW-0813">Transport</keyword>
<organism evidence="4 5">
    <name type="scientific">Anatilimnocola aggregata</name>
    <dbReference type="NCBI Taxonomy" id="2528021"/>
    <lineage>
        <taxon>Bacteria</taxon>
        <taxon>Pseudomonadati</taxon>
        <taxon>Planctomycetota</taxon>
        <taxon>Planctomycetia</taxon>
        <taxon>Pirellulales</taxon>
        <taxon>Pirellulaceae</taxon>
        <taxon>Anatilimnocola</taxon>
    </lineage>
</organism>
<protein>
    <submittedName>
        <fullName evidence="4">HlyD family secretion protein</fullName>
    </submittedName>
</protein>
<dbReference type="Gene3D" id="2.40.420.20">
    <property type="match status" value="1"/>
</dbReference>
<feature type="region of interest" description="Disordered" evidence="2">
    <location>
        <begin position="56"/>
        <end position="78"/>
    </location>
</feature>
<dbReference type="SUPFAM" id="SSF111369">
    <property type="entry name" value="HlyD-like secretion proteins"/>
    <property type="match status" value="1"/>
</dbReference>
<dbReference type="Gene3D" id="2.40.50.100">
    <property type="match status" value="1"/>
</dbReference>
<reference evidence="4 5" key="1">
    <citation type="submission" date="2019-02" db="EMBL/GenBank/DDBJ databases">
        <title>Deep-cultivation of Planctomycetes and their phenomic and genomic characterization uncovers novel biology.</title>
        <authorList>
            <person name="Wiegand S."/>
            <person name="Jogler M."/>
            <person name="Boedeker C."/>
            <person name="Pinto D."/>
            <person name="Vollmers J."/>
            <person name="Rivas-Marin E."/>
            <person name="Kohn T."/>
            <person name="Peeters S.H."/>
            <person name="Heuer A."/>
            <person name="Rast P."/>
            <person name="Oberbeckmann S."/>
            <person name="Bunk B."/>
            <person name="Jeske O."/>
            <person name="Meyerdierks A."/>
            <person name="Storesund J.E."/>
            <person name="Kallscheuer N."/>
            <person name="Luecker S."/>
            <person name="Lage O.M."/>
            <person name="Pohl T."/>
            <person name="Merkel B.J."/>
            <person name="Hornburger P."/>
            <person name="Mueller R.-W."/>
            <person name="Bruemmer F."/>
            <person name="Labrenz M."/>
            <person name="Spormann A.M."/>
            <person name="Op den Camp H."/>
            <person name="Overmann J."/>
            <person name="Amann R."/>
            <person name="Jetten M.S.M."/>
            <person name="Mascher T."/>
            <person name="Medema M.H."/>
            <person name="Devos D.P."/>
            <person name="Kaster A.-K."/>
            <person name="Ovreas L."/>
            <person name="Rohde M."/>
            <person name="Galperin M.Y."/>
            <person name="Jogler C."/>
        </authorList>
    </citation>
    <scope>NUCLEOTIDE SEQUENCE [LARGE SCALE GENOMIC DNA]</scope>
    <source>
        <strain evidence="4 5">ETA_A8</strain>
    </source>
</reference>
<dbReference type="Gene3D" id="1.10.287.470">
    <property type="entry name" value="Helix hairpin bin"/>
    <property type="match status" value="1"/>
</dbReference>
<dbReference type="RefSeq" id="WP_145087500.1">
    <property type="nucleotide sequence ID" value="NZ_CP036274.1"/>
</dbReference>
<keyword evidence="3" id="KW-1133">Transmembrane helix</keyword>
<dbReference type="GO" id="GO:0060003">
    <property type="term" value="P:copper ion export"/>
    <property type="evidence" value="ECO:0007669"/>
    <property type="project" value="TreeGrafter"/>
</dbReference>
<evidence type="ECO:0000256" key="1">
    <source>
        <dbReference type="ARBA" id="ARBA00022448"/>
    </source>
</evidence>
<keyword evidence="5" id="KW-1185">Reference proteome</keyword>
<gene>
    <name evidence="4" type="ORF">ETAA8_17920</name>
</gene>
<dbReference type="Proteomes" id="UP000315017">
    <property type="component" value="Chromosome"/>
</dbReference>
<dbReference type="KEGG" id="aagg:ETAA8_17920"/>
<dbReference type="PANTHER" id="PTHR30097">
    <property type="entry name" value="CATION EFFLUX SYSTEM PROTEIN CUSB"/>
    <property type="match status" value="1"/>
</dbReference>
<evidence type="ECO:0000313" key="4">
    <source>
        <dbReference type="EMBL" id="QDU26711.1"/>
    </source>
</evidence>
<feature type="transmembrane region" description="Helical" evidence="3">
    <location>
        <begin position="15"/>
        <end position="35"/>
    </location>
</feature>
<feature type="compositionally biased region" description="Basic and acidic residues" evidence="2">
    <location>
        <begin position="56"/>
        <end position="69"/>
    </location>
</feature>
<keyword evidence="3" id="KW-0472">Membrane</keyword>
<proteinExistence type="predicted"/>
<evidence type="ECO:0000313" key="5">
    <source>
        <dbReference type="Proteomes" id="UP000315017"/>
    </source>
</evidence>
<dbReference type="GO" id="GO:0015679">
    <property type="term" value="P:plasma membrane copper ion transport"/>
    <property type="evidence" value="ECO:0007669"/>
    <property type="project" value="TreeGrafter"/>
</dbReference>
<name>A0A517Y935_9BACT</name>
<dbReference type="Gene3D" id="2.40.30.170">
    <property type="match status" value="1"/>
</dbReference>
<keyword evidence="3" id="KW-0812">Transmembrane</keyword>
<dbReference type="AlphaFoldDB" id="A0A517Y935"/>
<dbReference type="PANTHER" id="PTHR30097:SF4">
    <property type="entry name" value="SLR6042 PROTEIN"/>
    <property type="match status" value="1"/>
</dbReference>
<accession>A0A517Y935</accession>
<dbReference type="GO" id="GO:0030313">
    <property type="term" value="C:cell envelope"/>
    <property type="evidence" value="ECO:0007669"/>
    <property type="project" value="TreeGrafter"/>
</dbReference>
<dbReference type="InterPro" id="IPR051909">
    <property type="entry name" value="MFP_Cation_Efflux"/>
</dbReference>
<dbReference type="EMBL" id="CP036274">
    <property type="protein sequence ID" value="QDU26711.1"/>
    <property type="molecule type" value="Genomic_DNA"/>
</dbReference>
<sequence length="473" mass="52092">MAQTNSPSQSTPAAWARWTPFAIIGLIAVAAFVTYPQWEPSARPWLAKILPVTAGETEKGEEKHEEAGHAAHGSSDSIELSLQGRKNIGLTDEFIKPVKLQPFTKSIRVPGIVVERPGRSVIEVTAPFTGVVTRIYPTEGEALEPGRKLFDLRLTHEDLVQSQADLLQTTAEQEVTDKEITRLEKLAADGTVPGKRLLDLKYEKDKSDAVLRARRQALILHGLSEAQVNAIVQKRELFKEMTVTVDNVAADGKRSPSGGLFQVQSIKVSQGQQVDAGDTLAVLADHAELYIEGEAFERDVADLNRVAERQAPIAAVLETDGDKGEIIENLHLLYLSTKVDPAKRTLDFYVTLPNQPQRDSKYEDGRRFIAWKYRPGQRVQLEIPLEVLPNRIVLPIDALAQDGTETYVFTPNGKGFERRSVHVEYRDPRHVVIANDGSVFPGDMVALTGAQQLQVAIKNKSGGAPDPHAGHSH</sequence>